<feature type="region of interest" description="Disordered" evidence="6">
    <location>
        <begin position="375"/>
        <end position="424"/>
    </location>
</feature>
<keyword evidence="3" id="KW-0539">Nucleus</keyword>
<dbReference type="GO" id="GO:0005654">
    <property type="term" value="C:nucleoplasm"/>
    <property type="evidence" value="ECO:0007669"/>
    <property type="project" value="TreeGrafter"/>
</dbReference>
<dbReference type="InterPro" id="IPR040456">
    <property type="entry name" value="RNase_H2_suB"/>
</dbReference>
<keyword evidence="10" id="KW-1185">Reference proteome</keyword>
<sequence length="440" mass="48719">MKTRTRTTKASAKASAKEVIEVIAPKVLPAQDEHPPKLFLLPESISKDATMVLLHHPRTLKPTRYYHCKRTGFYEIKRIASGNGLRKSLLLAPECARSTATEHDENLPAGGHIIQTAAFFAVTPIDPLFLLLPALSPVPKNSKEHKPMFLTLDDHIDALGQTGKHLSYVCRHHHETLQLIERRLAVICDTVTAGEDEKMYRLDHGKLLKHLIAKAETMVKSGLPPSMEAHFVKKPLQIPAAHFLQQEEQQQKATPSAEAHGLSDDSQAATSSSTTSITTSTSSPSSQSTTLTTPDEEDIQSSSSSAVPDSIKHTLRLRVALSFLFSSYIPAHLATALEARLSRPTSPIIDFTPLTDHLAHLAKLRSELSTQARETMMGDGRKRALDDDEEAAAEREEKKRKKEDDERRRKAGESRGVRDLKKVNVQGMKKMSDFFGKKGC</sequence>
<protein>
    <recommendedName>
        <fullName evidence="2">Ribonuclease H2 subunit B</fullName>
    </recommendedName>
    <alternativeName>
        <fullName evidence="5">Ribonuclease HI subunit B</fullName>
    </alternativeName>
</protein>
<dbReference type="Pfam" id="PF09468">
    <property type="entry name" value="RNase_H2-Ydr279"/>
    <property type="match status" value="1"/>
</dbReference>
<dbReference type="OrthoDB" id="29098at2759"/>
<evidence type="ECO:0000313" key="9">
    <source>
        <dbReference type="EMBL" id="CAF9905039.1"/>
    </source>
</evidence>
<evidence type="ECO:0000256" key="1">
    <source>
        <dbReference type="ARBA" id="ARBA00004123"/>
    </source>
</evidence>
<evidence type="ECO:0000256" key="5">
    <source>
        <dbReference type="ARBA" id="ARBA00033464"/>
    </source>
</evidence>
<comment type="subcellular location">
    <subcellularLocation>
        <location evidence="1">Nucleus</location>
    </subcellularLocation>
</comment>
<feature type="compositionally biased region" description="Low complexity" evidence="6">
    <location>
        <begin position="264"/>
        <end position="293"/>
    </location>
</feature>
<dbReference type="AlphaFoldDB" id="A0A8H3EGX4"/>
<dbReference type="PANTHER" id="PTHR13383">
    <property type="entry name" value="RIBONUCLEASE H2 SUBUNIT B"/>
    <property type="match status" value="1"/>
</dbReference>
<evidence type="ECO:0000259" key="8">
    <source>
        <dbReference type="Pfam" id="PF17745"/>
    </source>
</evidence>
<evidence type="ECO:0000256" key="4">
    <source>
        <dbReference type="ARBA" id="ARBA00024778"/>
    </source>
</evidence>
<dbReference type="CDD" id="cd09270">
    <property type="entry name" value="RNase_H2-B"/>
    <property type="match status" value="1"/>
</dbReference>
<dbReference type="InterPro" id="IPR041195">
    <property type="entry name" value="Rnh202_N"/>
</dbReference>
<evidence type="ECO:0000313" key="10">
    <source>
        <dbReference type="Proteomes" id="UP000664169"/>
    </source>
</evidence>
<organism evidence="9 10">
    <name type="scientific">Gomphillus americanus</name>
    <dbReference type="NCBI Taxonomy" id="1940652"/>
    <lineage>
        <taxon>Eukaryota</taxon>
        <taxon>Fungi</taxon>
        <taxon>Dikarya</taxon>
        <taxon>Ascomycota</taxon>
        <taxon>Pezizomycotina</taxon>
        <taxon>Lecanoromycetes</taxon>
        <taxon>OSLEUM clade</taxon>
        <taxon>Ostropomycetidae</taxon>
        <taxon>Ostropales</taxon>
        <taxon>Graphidaceae</taxon>
        <taxon>Gomphilloideae</taxon>
        <taxon>Gomphillus</taxon>
    </lineage>
</organism>
<feature type="domain" description="Rnh202 triple barrel" evidence="8">
    <location>
        <begin position="40"/>
        <end position="126"/>
    </location>
</feature>
<evidence type="ECO:0000259" key="7">
    <source>
        <dbReference type="Pfam" id="PF09468"/>
    </source>
</evidence>
<accession>A0A8H3EGX4</accession>
<evidence type="ECO:0000256" key="2">
    <source>
        <dbReference type="ARBA" id="ARBA00019062"/>
    </source>
</evidence>
<proteinExistence type="predicted"/>
<dbReference type="EMBL" id="CAJPDQ010000002">
    <property type="protein sequence ID" value="CAF9905039.1"/>
    <property type="molecule type" value="Genomic_DNA"/>
</dbReference>
<reference evidence="9" key="1">
    <citation type="submission" date="2021-03" db="EMBL/GenBank/DDBJ databases">
        <authorList>
            <person name="Tagirdzhanova G."/>
        </authorList>
    </citation>
    <scope>NUCLEOTIDE SEQUENCE</scope>
</reference>
<dbReference type="Proteomes" id="UP000664169">
    <property type="component" value="Unassembled WGS sequence"/>
</dbReference>
<dbReference type="Gene3D" id="1.10.20.120">
    <property type="match status" value="1"/>
</dbReference>
<evidence type="ECO:0000256" key="3">
    <source>
        <dbReference type="ARBA" id="ARBA00023242"/>
    </source>
</evidence>
<dbReference type="GO" id="GO:0006401">
    <property type="term" value="P:RNA catabolic process"/>
    <property type="evidence" value="ECO:0007669"/>
    <property type="project" value="TreeGrafter"/>
</dbReference>
<comment type="function">
    <text evidence="4">Non catalytic subunit of RNase H2, an endonuclease that specifically degrades the RNA of RNA:DNA hybrids. Participates in DNA replication, possibly by mediating the removal of lagging-strand Okazaki fragment RNA primers during DNA replication. Mediates the excision of single ribonucleotides from DNA:RNA duplexes.</text>
</comment>
<name>A0A8H3EGX4_9LECA</name>
<dbReference type="PANTHER" id="PTHR13383:SF11">
    <property type="entry name" value="RIBONUCLEASE H2 SUBUNIT B"/>
    <property type="match status" value="1"/>
</dbReference>
<dbReference type="InterPro" id="IPR019024">
    <property type="entry name" value="RNase_H2_suB_wHTH"/>
</dbReference>
<gene>
    <name evidence="9" type="ORF">GOMPHAMPRED_003017</name>
</gene>
<evidence type="ECO:0000256" key="6">
    <source>
        <dbReference type="SAM" id="MobiDB-lite"/>
    </source>
</evidence>
<dbReference type="Pfam" id="PF17745">
    <property type="entry name" value="Ydr279_N"/>
    <property type="match status" value="1"/>
</dbReference>
<feature type="region of interest" description="Disordered" evidence="6">
    <location>
        <begin position="246"/>
        <end position="309"/>
    </location>
</feature>
<feature type="compositionally biased region" description="Basic and acidic residues" evidence="6">
    <location>
        <begin position="392"/>
        <end position="422"/>
    </location>
</feature>
<dbReference type="GO" id="GO:0032299">
    <property type="term" value="C:ribonuclease H2 complex"/>
    <property type="evidence" value="ECO:0007669"/>
    <property type="project" value="InterPro"/>
</dbReference>
<comment type="caution">
    <text evidence="9">The sequence shown here is derived from an EMBL/GenBank/DDBJ whole genome shotgun (WGS) entry which is preliminary data.</text>
</comment>
<feature type="domain" description="Ribonuclease H2 subunit B wHTH" evidence="7">
    <location>
        <begin position="129"/>
        <end position="337"/>
    </location>
</feature>